<dbReference type="SMART" id="SM01231">
    <property type="entry name" value="H-kinase_dim"/>
    <property type="match status" value="1"/>
</dbReference>
<dbReference type="InterPro" id="IPR005467">
    <property type="entry name" value="His_kinase_dom"/>
</dbReference>
<dbReference type="EC" id="2.7.13.3" evidence="2"/>
<dbReference type="GO" id="GO:0006935">
    <property type="term" value="P:chemotaxis"/>
    <property type="evidence" value="ECO:0007669"/>
    <property type="project" value="UniProtKB-KW"/>
</dbReference>
<keyword evidence="4" id="KW-0145">Chemotaxis</keyword>
<evidence type="ECO:0000313" key="18">
    <source>
        <dbReference type="Proteomes" id="UP000466730"/>
    </source>
</evidence>
<dbReference type="InterPro" id="IPR036890">
    <property type="entry name" value="HATPase_C_sf"/>
</dbReference>
<name>A0A844BGW3_9RHOB</name>
<evidence type="ECO:0000256" key="6">
    <source>
        <dbReference type="ARBA" id="ARBA00022679"/>
    </source>
</evidence>
<feature type="region of interest" description="Disordered" evidence="13">
    <location>
        <begin position="228"/>
        <end position="253"/>
    </location>
</feature>
<keyword evidence="9" id="KW-0067">ATP-binding</keyword>
<dbReference type="SMART" id="SM00387">
    <property type="entry name" value="HATPase_c"/>
    <property type="match status" value="1"/>
</dbReference>
<evidence type="ECO:0000256" key="10">
    <source>
        <dbReference type="ARBA" id="ARBA00023012"/>
    </source>
</evidence>
<evidence type="ECO:0000256" key="9">
    <source>
        <dbReference type="ARBA" id="ARBA00022840"/>
    </source>
</evidence>
<dbReference type="Gene3D" id="2.30.30.40">
    <property type="entry name" value="SH3 Domains"/>
    <property type="match status" value="1"/>
</dbReference>
<evidence type="ECO:0000259" key="15">
    <source>
        <dbReference type="PROSITE" id="PS50851"/>
    </source>
</evidence>
<dbReference type="PROSITE" id="PS50109">
    <property type="entry name" value="HIS_KIN"/>
    <property type="match status" value="1"/>
</dbReference>
<dbReference type="InterPro" id="IPR036061">
    <property type="entry name" value="CheW-like_dom_sf"/>
</dbReference>
<evidence type="ECO:0000313" key="17">
    <source>
        <dbReference type="EMBL" id="MRH20302.1"/>
    </source>
</evidence>
<dbReference type="SUPFAM" id="SSF50341">
    <property type="entry name" value="CheW-like"/>
    <property type="match status" value="1"/>
</dbReference>
<feature type="domain" description="HPt" evidence="16">
    <location>
        <begin position="1"/>
        <end position="104"/>
    </location>
</feature>
<evidence type="ECO:0000256" key="8">
    <source>
        <dbReference type="ARBA" id="ARBA00022777"/>
    </source>
</evidence>
<dbReference type="SMART" id="SM00073">
    <property type="entry name" value="HPT"/>
    <property type="match status" value="1"/>
</dbReference>
<dbReference type="FunFam" id="3.30.565.10:FF:000016">
    <property type="entry name" value="Chemotaxis protein CheA, putative"/>
    <property type="match status" value="1"/>
</dbReference>
<dbReference type="InterPro" id="IPR004105">
    <property type="entry name" value="CheA-like_dim"/>
</dbReference>
<dbReference type="Pfam" id="PF02895">
    <property type="entry name" value="H-kinase_dim"/>
    <property type="match status" value="1"/>
</dbReference>
<keyword evidence="18" id="KW-1185">Reference proteome</keyword>
<evidence type="ECO:0000259" key="14">
    <source>
        <dbReference type="PROSITE" id="PS50109"/>
    </source>
</evidence>
<proteinExistence type="predicted"/>
<evidence type="ECO:0000256" key="1">
    <source>
        <dbReference type="ARBA" id="ARBA00000085"/>
    </source>
</evidence>
<dbReference type="OrthoDB" id="9803176at2"/>
<dbReference type="EMBL" id="WJPO01000004">
    <property type="protein sequence ID" value="MRH20302.1"/>
    <property type="molecule type" value="Genomic_DNA"/>
</dbReference>
<dbReference type="GO" id="GO:0005737">
    <property type="term" value="C:cytoplasm"/>
    <property type="evidence" value="ECO:0007669"/>
    <property type="project" value="InterPro"/>
</dbReference>
<dbReference type="SUPFAM" id="SSF47384">
    <property type="entry name" value="Homodimeric domain of signal transducing histidine kinase"/>
    <property type="match status" value="1"/>
</dbReference>
<dbReference type="InterPro" id="IPR037006">
    <property type="entry name" value="CheA-like_homodim_sf"/>
</dbReference>
<evidence type="ECO:0000256" key="4">
    <source>
        <dbReference type="ARBA" id="ARBA00022500"/>
    </source>
</evidence>
<evidence type="ECO:0000256" key="7">
    <source>
        <dbReference type="ARBA" id="ARBA00022741"/>
    </source>
</evidence>
<dbReference type="PRINTS" id="PR00344">
    <property type="entry name" value="BCTRLSENSOR"/>
</dbReference>
<evidence type="ECO:0000256" key="12">
    <source>
        <dbReference type="PROSITE-ProRule" id="PRU00110"/>
    </source>
</evidence>
<keyword evidence="7" id="KW-0547">Nucleotide-binding</keyword>
<comment type="caution">
    <text evidence="17">The sequence shown here is derived from an EMBL/GenBank/DDBJ whole genome shotgun (WGS) entry which is preliminary data.</text>
</comment>
<dbReference type="InterPro" id="IPR008207">
    <property type="entry name" value="Sig_transdc_His_kin_Hpt_dom"/>
</dbReference>
<dbReference type="Gene3D" id="3.30.565.10">
    <property type="entry name" value="Histidine kinase-like ATPase, C-terminal domain"/>
    <property type="match status" value="1"/>
</dbReference>
<keyword evidence="5 12" id="KW-0597">Phosphoprotein</keyword>
<dbReference type="InterPro" id="IPR004358">
    <property type="entry name" value="Sig_transdc_His_kin-like_C"/>
</dbReference>
<feature type="compositionally biased region" description="Low complexity" evidence="13">
    <location>
        <begin position="228"/>
        <end position="239"/>
    </location>
</feature>
<dbReference type="Gene3D" id="1.20.120.160">
    <property type="entry name" value="HPT domain"/>
    <property type="match status" value="1"/>
</dbReference>
<dbReference type="InterPro" id="IPR036641">
    <property type="entry name" value="HPT_dom_sf"/>
</dbReference>
<sequence length="645" mass="67879">MTGDDDADAVFLAEAADLQAGIERNLLNLADAPDDRALIDALFRDLHTLKGSGAMFGHSELAQFLHGFETAFEGLRAPGGRAGEALIRVALTACDQIGALLADPLAASPGNAPILEALAAALGGQDAAAAPAGEGWRIVFGLGPDALGLGLNLPALLDELGDLAPGRVQVGCDLSALPPLDALSPQAPPITWTVLIAAPVERAAIDEVFLFLQDQLSLTIEPLGGVPATTAPDAAPDAARASPEKRSAGPGDHTTMRVATQRLDEIMDRVGELVIAESRLHDLSLALRDPTLMAVAEDIRRLAAGMRETTMSIRMVPIGNLFGRFRRLVHDLSQQLGKPIEFVSTGGETELDKTVIEVLTDPLVHILRNAADHGLETGEDRVAAGKSRSGTITLSATHAGAEVHIRIHDDGRGLNDDRLRARAIERELLPPGSTVTGPDLYRLIFEPGFSTAATVTELSGRGVGMDVVRSAIQGLRGQIDVDSEPGHGTTVTLRLPLTLAIADGLLVEVGGERYSIPVSAVEECVELPPDLVASEGRSNFLDIRGDLVPFLRLADVFQTPGPRSQFQKVVIVAGTNGRVGLVVDRIVSNAQTVIKQLSRVHAGLKSFSGATILGDGKVALILDVGHLISLGRTLEDRTRLMEGAA</sequence>
<dbReference type="GO" id="GO:0005524">
    <property type="term" value="F:ATP binding"/>
    <property type="evidence" value="ECO:0007669"/>
    <property type="project" value="UniProtKB-KW"/>
</dbReference>
<feature type="domain" description="CheW-like" evidence="15">
    <location>
        <begin position="501"/>
        <end position="633"/>
    </location>
</feature>
<comment type="function">
    <text evidence="11">Involved in the transmission of sensory signals from the chemoreceptors to the flagellar motors. CheA is autophosphorylated; it can transfer its phosphate group to either CheB or CheY.</text>
</comment>
<dbReference type="InterPro" id="IPR002545">
    <property type="entry name" value="CheW-lke_dom"/>
</dbReference>
<dbReference type="InterPro" id="IPR003594">
    <property type="entry name" value="HATPase_dom"/>
</dbReference>
<dbReference type="SMART" id="SM00260">
    <property type="entry name" value="CheW"/>
    <property type="match status" value="1"/>
</dbReference>
<comment type="catalytic activity">
    <reaction evidence="1">
        <text>ATP + protein L-histidine = ADP + protein N-phospho-L-histidine.</text>
        <dbReference type="EC" id="2.7.13.3"/>
    </reaction>
</comment>
<dbReference type="Pfam" id="PF01627">
    <property type="entry name" value="Hpt"/>
    <property type="match status" value="1"/>
</dbReference>
<dbReference type="GO" id="GO:0000155">
    <property type="term" value="F:phosphorelay sensor kinase activity"/>
    <property type="evidence" value="ECO:0007669"/>
    <property type="project" value="InterPro"/>
</dbReference>
<feature type="modified residue" description="Phosphohistidine" evidence="12">
    <location>
        <position position="47"/>
    </location>
</feature>
<evidence type="ECO:0000256" key="13">
    <source>
        <dbReference type="SAM" id="MobiDB-lite"/>
    </source>
</evidence>
<dbReference type="RefSeq" id="WP_153747605.1">
    <property type="nucleotide sequence ID" value="NZ_BAAADI010000032.1"/>
</dbReference>
<reference evidence="17 18" key="1">
    <citation type="submission" date="2019-11" db="EMBL/GenBank/DDBJ databases">
        <title>Draft Whole-Genome sequence of the marine photosynthetic bacterium Rhodovulum strictum DSM 11289.</title>
        <authorList>
            <person name="Kyndt J.A."/>
            <person name="Meyer T.E."/>
        </authorList>
    </citation>
    <scope>NUCLEOTIDE SEQUENCE [LARGE SCALE GENOMIC DNA]</scope>
    <source>
        <strain evidence="17 18">DSM 11289</strain>
    </source>
</reference>
<dbReference type="SUPFAM" id="SSF47226">
    <property type="entry name" value="Histidine-containing phosphotransfer domain, HPT domain"/>
    <property type="match status" value="1"/>
</dbReference>
<dbReference type="CDD" id="cd16916">
    <property type="entry name" value="HATPase_CheA-like"/>
    <property type="match status" value="1"/>
</dbReference>
<evidence type="ECO:0000256" key="3">
    <source>
        <dbReference type="ARBA" id="ARBA00021495"/>
    </source>
</evidence>
<dbReference type="Pfam" id="PF02518">
    <property type="entry name" value="HATPase_c"/>
    <property type="match status" value="1"/>
</dbReference>
<dbReference type="PROSITE" id="PS50851">
    <property type="entry name" value="CHEW"/>
    <property type="match status" value="1"/>
</dbReference>
<dbReference type="CDD" id="cd00088">
    <property type="entry name" value="HPT"/>
    <property type="match status" value="1"/>
</dbReference>
<keyword evidence="10" id="KW-0902">Two-component regulatory system</keyword>
<dbReference type="PANTHER" id="PTHR43395:SF10">
    <property type="entry name" value="CHEMOTAXIS PROTEIN CHEA"/>
    <property type="match status" value="1"/>
</dbReference>
<evidence type="ECO:0000256" key="5">
    <source>
        <dbReference type="ARBA" id="ARBA00022553"/>
    </source>
</evidence>
<dbReference type="AlphaFoldDB" id="A0A844BGW3"/>
<dbReference type="InterPro" id="IPR051315">
    <property type="entry name" value="Bact_Chemotaxis_CheA"/>
</dbReference>
<protein>
    <recommendedName>
        <fullName evidence="3">Chemotaxis protein CheA</fullName>
        <ecNumber evidence="2">2.7.13.3</ecNumber>
    </recommendedName>
</protein>
<evidence type="ECO:0000256" key="2">
    <source>
        <dbReference type="ARBA" id="ARBA00012438"/>
    </source>
</evidence>
<dbReference type="Gene3D" id="1.10.287.560">
    <property type="entry name" value="Histidine kinase CheA-like, homodimeric domain"/>
    <property type="match status" value="1"/>
</dbReference>
<dbReference type="CDD" id="cd00731">
    <property type="entry name" value="CheA_reg"/>
    <property type="match status" value="1"/>
</dbReference>
<keyword evidence="8" id="KW-0418">Kinase</keyword>
<feature type="domain" description="Histidine kinase" evidence="14">
    <location>
        <begin position="295"/>
        <end position="499"/>
    </location>
</feature>
<keyword evidence="6" id="KW-0808">Transferase</keyword>
<dbReference type="PANTHER" id="PTHR43395">
    <property type="entry name" value="SENSOR HISTIDINE KINASE CHEA"/>
    <property type="match status" value="1"/>
</dbReference>
<dbReference type="PROSITE" id="PS50894">
    <property type="entry name" value="HPT"/>
    <property type="match status" value="1"/>
</dbReference>
<organism evidence="17 18">
    <name type="scientific">Rhodovulum strictum</name>
    <dbReference type="NCBI Taxonomy" id="58314"/>
    <lineage>
        <taxon>Bacteria</taxon>
        <taxon>Pseudomonadati</taxon>
        <taxon>Pseudomonadota</taxon>
        <taxon>Alphaproteobacteria</taxon>
        <taxon>Rhodobacterales</taxon>
        <taxon>Paracoccaceae</taxon>
        <taxon>Rhodovulum</taxon>
    </lineage>
</organism>
<gene>
    <name evidence="17" type="ORF">GH815_04785</name>
</gene>
<dbReference type="SUPFAM" id="SSF55874">
    <property type="entry name" value="ATPase domain of HSP90 chaperone/DNA topoisomerase II/histidine kinase"/>
    <property type="match status" value="1"/>
</dbReference>
<accession>A0A844BGW3</accession>
<evidence type="ECO:0000256" key="11">
    <source>
        <dbReference type="ARBA" id="ARBA00035100"/>
    </source>
</evidence>
<dbReference type="InterPro" id="IPR036097">
    <property type="entry name" value="HisK_dim/P_sf"/>
</dbReference>
<evidence type="ECO:0000259" key="16">
    <source>
        <dbReference type="PROSITE" id="PS50894"/>
    </source>
</evidence>
<dbReference type="Pfam" id="PF01584">
    <property type="entry name" value="CheW"/>
    <property type="match status" value="1"/>
</dbReference>
<dbReference type="Proteomes" id="UP000466730">
    <property type="component" value="Unassembled WGS sequence"/>
</dbReference>